<sequence length="64" mass="7674">MHKTIKERKIELLPAYKNPPPIPTAKKQHLIELCRENAIKQVHWPFYENLQDQNRETDCESECE</sequence>
<dbReference type="EMBL" id="JANEYF010001448">
    <property type="protein sequence ID" value="KAJ8964070.1"/>
    <property type="molecule type" value="Genomic_DNA"/>
</dbReference>
<dbReference type="Proteomes" id="UP001162156">
    <property type="component" value="Unassembled WGS sequence"/>
</dbReference>
<dbReference type="EMBL" id="JANEYF010000428">
    <property type="protein sequence ID" value="KAJ8969911.1"/>
    <property type="molecule type" value="Genomic_DNA"/>
</dbReference>
<comment type="caution">
    <text evidence="1">The sequence shown here is derived from an EMBL/GenBank/DDBJ whole genome shotgun (WGS) entry which is preliminary data.</text>
</comment>
<organism evidence="1 3">
    <name type="scientific">Rhamnusium bicolor</name>
    <dbReference type="NCBI Taxonomy" id="1586634"/>
    <lineage>
        <taxon>Eukaryota</taxon>
        <taxon>Metazoa</taxon>
        <taxon>Ecdysozoa</taxon>
        <taxon>Arthropoda</taxon>
        <taxon>Hexapoda</taxon>
        <taxon>Insecta</taxon>
        <taxon>Pterygota</taxon>
        <taxon>Neoptera</taxon>
        <taxon>Endopterygota</taxon>
        <taxon>Coleoptera</taxon>
        <taxon>Polyphaga</taxon>
        <taxon>Cucujiformia</taxon>
        <taxon>Chrysomeloidea</taxon>
        <taxon>Cerambycidae</taxon>
        <taxon>Lepturinae</taxon>
        <taxon>Rhagiini</taxon>
        <taxon>Rhamnusium</taxon>
    </lineage>
</organism>
<reference evidence="1" key="1">
    <citation type="journal article" date="2023" name="Insect Mol. Biol.">
        <title>Genome sequencing provides insights into the evolution of gene families encoding plant cell wall-degrading enzymes in longhorned beetles.</title>
        <authorList>
            <person name="Shin N.R."/>
            <person name="Okamura Y."/>
            <person name="Kirsch R."/>
            <person name="Pauchet Y."/>
        </authorList>
    </citation>
    <scope>NUCLEOTIDE SEQUENCE</scope>
    <source>
        <strain evidence="1">RBIC_L_NR</strain>
    </source>
</reference>
<evidence type="ECO:0000313" key="3">
    <source>
        <dbReference type="Proteomes" id="UP001162156"/>
    </source>
</evidence>
<gene>
    <name evidence="2" type="ORF">NQ314_001528</name>
    <name evidence="1" type="ORF">NQ314_005153</name>
</gene>
<protein>
    <submittedName>
        <fullName evidence="1">Uncharacterized protein</fullName>
    </submittedName>
</protein>
<dbReference type="AlphaFoldDB" id="A0AAV8ZI77"/>
<keyword evidence="3" id="KW-1185">Reference proteome</keyword>
<accession>A0AAV8ZI77</accession>
<evidence type="ECO:0000313" key="2">
    <source>
        <dbReference type="EMBL" id="KAJ8969911.1"/>
    </source>
</evidence>
<evidence type="ECO:0000313" key="1">
    <source>
        <dbReference type="EMBL" id="KAJ8964070.1"/>
    </source>
</evidence>
<name>A0AAV8ZI77_9CUCU</name>
<proteinExistence type="predicted"/>